<feature type="transmembrane region" description="Helical" evidence="1">
    <location>
        <begin position="34"/>
        <end position="56"/>
    </location>
</feature>
<feature type="transmembrane region" description="Helical" evidence="1">
    <location>
        <begin position="7"/>
        <end position="28"/>
    </location>
</feature>
<keyword evidence="1" id="KW-0472">Membrane</keyword>
<dbReference type="PROSITE" id="PS51257">
    <property type="entry name" value="PROKAR_LIPOPROTEIN"/>
    <property type="match status" value="1"/>
</dbReference>
<accession>A0A6B8VDW7</accession>
<keyword evidence="1" id="KW-0812">Transmembrane</keyword>
<evidence type="ECO:0000313" key="2">
    <source>
        <dbReference type="EMBL" id="QGU01259.1"/>
    </source>
</evidence>
<dbReference type="Pfam" id="PF11377">
    <property type="entry name" value="DUF3180"/>
    <property type="match status" value="1"/>
</dbReference>
<dbReference type="KEGG" id="ckw:CKALI_01800"/>
<feature type="transmembrane region" description="Helical" evidence="1">
    <location>
        <begin position="77"/>
        <end position="101"/>
    </location>
</feature>
<dbReference type="Proteomes" id="UP000427071">
    <property type="component" value="Chromosome"/>
</dbReference>
<keyword evidence="3" id="KW-1185">Reference proteome</keyword>
<evidence type="ECO:0000313" key="3">
    <source>
        <dbReference type="Proteomes" id="UP000427071"/>
    </source>
</evidence>
<proteinExistence type="predicted"/>
<dbReference type="EMBL" id="CP046452">
    <property type="protein sequence ID" value="QGU01259.1"/>
    <property type="molecule type" value="Genomic_DNA"/>
</dbReference>
<dbReference type="RefSeq" id="WP_156191680.1">
    <property type="nucleotide sequence ID" value="NZ_CP046452.1"/>
</dbReference>
<organism evidence="2 3">
    <name type="scientific">Corynebacterium kalinowskii</name>
    <dbReference type="NCBI Taxonomy" id="2675216"/>
    <lineage>
        <taxon>Bacteria</taxon>
        <taxon>Bacillati</taxon>
        <taxon>Actinomycetota</taxon>
        <taxon>Actinomycetes</taxon>
        <taxon>Mycobacteriales</taxon>
        <taxon>Corynebacteriaceae</taxon>
        <taxon>Corynebacterium</taxon>
    </lineage>
</organism>
<dbReference type="AlphaFoldDB" id="A0A6B8VDW7"/>
<evidence type="ECO:0008006" key="4">
    <source>
        <dbReference type="Google" id="ProtNLM"/>
    </source>
</evidence>
<reference evidence="3" key="1">
    <citation type="submission" date="2019-11" db="EMBL/GenBank/DDBJ databases">
        <title>Complete genome sequence of Corynebacterium kalinowskii 1959, a novel Corynebacterium species isolated from soil of a small paddock in Vilsendorf, Germany.</title>
        <authorList>
            <person name="Schaffert L."/>
            <person name="Ruwe M."/>
            <person name="Milse J."/>
            <person name="Hanuschka K."/>
            <person name="Ortseifen V."/>
            <person name="Droste J."/>
            <person name="Brandt D."/>
            <person name="Schlueter L."/>
            <person name="Kutter Y."/>
            <person name="Vinke S."/>
            <person name="Viehoefer P."/>
            <person name="Jacob L."/>
            <person name="Luebke N.-C."/>
            <person name="Schulte-Berndt E."/>
            <person name="Hain C."/>
            <person name="Linder M."/>
            <person name="Schmidt P."/>
            <person name="Wollenschlaeger L."/>
            <person name="Luttermann T."/>
            <person name="Thieme E."/>
            <person name="Hassa J."/>
            <person name="Haak M."/>
            <person name="Wittchen M."/>
            <person name="Mentz A."/>
            <person name="Persicke M."/>
            <person name="Busche T."/>
            <person name="Ruckert C."/>
        </authorList>
    </citation>
    <scope>NUCLEOTIDE SEQUENCE [LARGE SCALE GENOMIC DNA]</scope>
    <source>
        <strain evidence="3">1959</strain>
    </source>
</reference>
<dbReference type="InterPro" id="IPR021517">
    <property type="entry name" value="DUF3180"/>
</dbReference>
<name>A0A6B8VDW7_9CORY</name>
<evidence type="ECO:0000256" key="1">
    <source>
        <dbReference type="SAM" id="Phobius"/>
    </source>
</evidence>
<keyword evidence="1" id="KW-1133">Transmembrane helix</keyword>
<sequence>MKHTSIALLVMTGVFVACAAAILTWGFYGDMPATSLSASVTLWLMALLCMVLAWRMRDRKERGAIGMDRSQLSPLQAAQYLVIAKASAWTGAVVGGAYVGMASYVVPRAAQLAAAAEDTPGVIASALGGIALCAAGIYLERHCETPPPTDAEPA</sequence>
<protein>
    <recommendedName>
        <fullName evidence="4">DUF3180 domain-containing protein</fullName>
    </recommendedName>
</protein>
<feature type="transmembrane region" description="Helical" evidence="1">
    <location>
        <begin position="121"/>
        <end position="139"/>
    </location>
</feature>
<gene>
    <name evidence="2" type="ORF">CKALI_01800</name>
</gene>